<dbReference type="PANTHER" id="PTHR30035:SF3">
    <property type="entry name" value="INTERMEMBRANE PHOSPHOLIPID TRANSPORT SYSTEM LIPOPROTEIN MLAA"/>
    <property type="match status" value="1"/>
</dbReference>
<dbReference type="PROSITE" id="PS51257">
    <property type="entry name" value="PROKAR_LIPOPROTEIN"/>
    <property type="match status" value="1"/>
</dbReference>
<dbReference type="STRING" id="1054996.SAMN05444414_10663"/>
<keyword evidence="2 3" id="KW-0732">Signal</keyword>
<keyword evidence="4" id="KW-0449">Lipoprotein</keyword>
<evidence type="ECO:0000256" key="3">
    <source>
        <dbReference type="SAM" id="SignalP"/>
    </source>
</evidence>
<gene>
    <name evidence="4" type="ORF">SAMN05444414_10663</name>
</gene>
<keyword evidence="5" id="KW-1185">Reference proteome</keyword>
<reference evidence="5" key="1">
    <citation type="submission" date="2016-11" db="EMBL/GenBank/DDBJ databases">
        <authorList>
            <person name="Varghese N."/>
            <person name="Submissions S."/>
        </authorList>
    </citation>
    <scope>NUCLEOTIDE SEQUENCE [LARGE SCALE GENOMIC DNA]</scope>
    <source>
        <strain evidence="5">DSM 29327</strain>
    </source>
</reference>
<dbReference type="PANTHER" id="PTHR30035">
    <property type="entry name" value="LIPOPROTEIN VACJ-RELATED"/>
    <property type="match status" value="1"/>
</dbReference>
<evidence type="ECO:0000313" key="5">
    <source>
        <dbReference type="Proteomes" id="UP000184191"/>
    </source>
</evidence>
<proteinExistence type="inferred from homology"/>
<dbReference type="EMBL" id="FRBN01000006">
    <property type="protein sequence ID" value="SHL15274.1"/>
    <property type="molecule type" value="Genomic_DNA"/>
</dbReference>
<dbReference type="PRINTS" id="PR01805">
    <property type="entry name" value="VACJLIPOPROT"/>
</dbReference>
<sequence length="266" mass="28700">MLPSNLKLLSKPVSRVAALVGLILLAACAKPDPAQTTQEAFDPYEGQNREVHQFNRRLDRALVRPLAKGYTSVVPDDIENAVVRFAVNLSLPSDVVNNVLQLNMRGAIEDAARFVVNTTVGLGGFFDPASEMGMAAGTNTDFGETLHVWGGREGAYVELPILGPSTERDTWGMAVDLFTNPLTYILDPPESFAGTAAGVSAGLSKREKFGDTIDSILYESADSYAQSRSLYLQNRRFELGGTAGNTYVDPYDAPATSGSLEDPYDQ</sequence>
<dbReference type="GO" id="GO:0120010">
    <property type="term" value="P:intermembrane phospholipid transfer"/>
    <property type="evidence" value="ECO:0007669"/>
    <property type="project" value="TreeGrafter"/>
</dbReference>
<dbReference type="AlphaFoldDB" id="A0A1M6YAH7"/>
<comment type="similarity">
    <text evidence="1">Belongs to the MlaA family.</text>
</comment>
<dbReference type="GO" id="GO:0016020">
    <property type="term" value="C:membrane"/>
    <property type="evidence" value="ECO:0007669"/>
    <property type="project" value="InterPro"/>
</dbReference>
<feature type="chain" id="PRO_5013200927" evidence="3">
    <location>
        <begin position="30"/>
        <end position="266"/>
    </location>
</feature>
<name>A0A1M6YAH7_9RHOB</name>
<dbReference type="Proteomes" id="UP000184191">
    <property type="component" value="Unassembled WGS sequence"/>
</dbReference>
<dbReference type="InterPro" id="IPR007428">
    <property type="entry name" value="MlaA"/>
</dbReference>
<protein>
    <submittedName>
        <fullName evidence="4">Phospholipid-binding lipoprotein MlaA</fullName>
    </submittedName>
</protein>
<feature type="signal peptide" evidence="3">
    <location>
        <begin position="1"/>
        <end position="29"/>
    </location>
</feature>
<evidence type="ECO:0000313" key="4">
    <source>
        <dbReference type="EMBL" id="SHL15274.1"/>
    </source>
</evidence>
<dbReference type="Pfam" id="PF04333">
    <property type="entry name" value="MlaA"/>
    <property type="match status" value="1"/>
</dbReference>
<evidence type="ECO:0000256" key="1">
    <source>
        <dbReference type="ARBA" id="ARBA00010634"/>
    </source>
</evidence>
<organism evidence="4 5">
    <name type="scientific">Roseovarius marisflavi</name>
    <dbReference type="NCBI Taxonomy" id="1054996"/>
    <lineage>
        <taxon>Bacteria</taxon>
        <taxon>Pseudomonadati</taxon>
        <taxon>Pseudomonadota</taxon>
        <taxon>Alphaproteobacteria</taxon>
        <taxon>Rhodobacterales</taxon>
        <taxon>Roseobacteraceae</taxon>
        <taxon>Roseovarius</taxon>
    </lineage>
</organism>
<accession>A0A1M6YAH7</accession>
<evidence type="ECO:0000256" key="2">
    <source>
        <dbReference type="ARBA" id="ARBA00022729"/>
    </source>
</evidence>